<dbReference type="InterPro" id="IPR034907">
    <property type="entry name" value="NDK-like_dom"/>
</dbReference>
<feature type="region of interest" description="Disordered" evidence="8">
    <location>
        <begin position="909"/>
        <end position="967"/>
    </location>
</feature>
<evidence type="ECO:0000313" key="10">
    <source>
        <dbReference type="EMBL" id="KAJ3047778.1"/>
    </source>
</evidence>
<comment type="caution">
    <text evidence="7">Lacks conserved residue(s) required for the propagation of feature annotation.</text>
</comment>
<keyword evidence="5" id="KW-0418">Kinase</keyword>
<keyword evidence="4" id="KW-0547">Nucleotide-binding</keyword>
<dbReference type="InterPro" id="IPR035979">
    <property type="entry name" value="RBD_domain_sf"/>
</dbReference>
<feature type="compositionally biased region" description="Basic and acidic residues" evidence="8">
    <location>
        <begin position="1170"/>
        <end position="1190"/>
    </location>
</feature>
<evidence type="ECO:0000259" key="9">
    <source>
        <dbReference type="SMART" id="SM00562"/>
    </source>
</evidence>
<name>A0AAD5X390_9FUNG</name>
<dbReference type="Proteomes" id="UP001212841">
    <property type="component" value="Unassembled WGS sequence"/>
</dbReference>
<dbReference type="SUPFAM" id="SSF57850">
    <property type="entry name" value="RING/U-box"/>
    <property type="match status" value="1"/>
</dbReference>
<feature type="region of interest" description="Disordered" evidence="8">
    <location>
        <begin position="1095"/>
        <end position="1250"/>
    </location>
</feature>
<feature type="compositionally biased region" description="Acidic residues" evidence="8">
    <location>
        <begin position="1192"/>
        <end position="1203"/>
    </location>
</feature>
<gene>
    <name evidence="10" type="ORF">HK097_011223</name>
</gene>
<dbReference type="SUPFAM" id="SSF54928">
    <property type="entry name" value="RNA-binding domain, RBD"/>
    <property type="match status" value="1"/>
</dbReference>
<sequence length="1339" mass="147153">MEERERLWLDLRKIPVLEKKILKRHTFNLKGLNVCVELALDGAYRLFDTDESKLLYKKRTFCDALVVSGELNGIDPWIRQSHELYGYHSSQETLMALYELKQLSVWSDEDACWSHSRASKYLFGVVRHEDETTYALVDIEFAEVIGLSVLPFEFMNTYAFMTGMANDSGEQIVTAFAFGGILINMERVERLLRNPRSLRLNLDTSGSVVKRKGKWDYTQGDIVRLRLHDKYIESFVSMLPFADMAHESVKMTSDWPLYREDGFKNTIYGSTSPQSAEREIRIIFGDQVVATASPTARIPQNHRKIHLHQLITNDIFPAAPHIGSAGDIAPEANPANPGRALERTLALTPDAYGEGTKGTTMGMLKANGFEIVAQKEVRLSEDTAKEFHKEYVGKEYYEELVRWMSSGPVYAMVLEREDAVSKCREIWFEDTTPECTYCKTHYSEDMSAKWVNLPHEGSSVVVPFHETCVFEWFYDHDTCPHCRATIIKPPNVKPPEPDPDDGGESRPEARDESDVSDQVPAFHDAVVFGRDEGADNGTGSAPASGAPLAAAAKMNNLEKSKSIREICVEVKSVLREGGFEGWTDCYVVNGQSLEHSFIAIEFEVGVDAERVVYALEDRFATVGSWAVSDNTPGLRRLRESDGGVERGQQAEVDSAGRLSMFALAVAGVPDVSLDAVLDALTDMGITPAEVLLGQVADGEPLVSGYFSYDDLTSMIHAKHVLDSAPLVFGEPFGEVSVRATDVQLISDLVKVHASHEHVPPEEIVRAMSRFGKIVFQKYVESSDSVFIQFENVVEAVEAIAKLGEGSIGGFDRAVLTIEYYDPEVEALLSAAKERLNFSLDAGTGLPYGADGNVEGEDAEEVTYNGDQGDDERAQHGGFDFGGLVGGRGLGEPERGIKLVDLAAGFEEGGPSVQRGPILGPKEASDSWREAHAHETPTPKEKATSDRYASDDEHVQHGGSQEHDGDSITRMDLASMTPGRRAAIKAGRVKIGRKVFGGDDLGSGVVGKGKELFRGVTKGADGKDAAEKGDNVKSKQTVKDFDKMEMDQKERDEVPTLSSLETGMADDDHPAPTPSPVKPVERDEVSTLLSVETGMTGDAGLFSSSSPPAAPEHKQPVVMAVQNAPDLNSNQSAKSDLAEIETQKTTKEEEQTQTPEPIRTVAMSTTPPHETPAKRLRLETPEMERDKRVESPDWMDLDNDDGGDERDLGKSAEGLPGKRERAEEEEDNGGDQKSERDGETDGEGGRKKARVDWERSEVVLGDGVQGVEDSAGVLAGRKRAREEEEEEEEQGFVKRLCRWFRGEALEDAGQGGVCGVGIRAGLSREIVFCDWRVGAGGFWG</sequence>
<dbReference type="GO" id="GO:0005524">
    <property type="term" value="F:ATP binding"/>
    <property type="evidence" value="ECO:0007669"/>
    <property type="project" value="UniProtKB-KW"/>
</dbReference>
<reference evidence="10" key="1">
    <citation type="submission" date="2020-05" db="EMBL/GenBank/DDBJ databases">
        <title>Phylogenomic resolution of chytrid fungi.</title>
        <authorList>
            <person name="Stajich J.E."/>
            <person name="Amses K."/>
            <person name="Simmons R."/>
            <person name="Seto K."/>
            <person name="Myers J."/>
            <person name="Bonds A."/>
            <person name="Quandt C.A."/>
            <person name="Barry K."/>
            <person name="Liu P."/>
            <person name="Grigoriev I."/>
            <person name="Longcore J.E."/>
            <person name="James T.Y."/>
        </authorList>
    </citation>
    <scope>NUCLEOTIDE SEQUENCE</scope>
    <source>
        <strain evidence="10">JEL0318</strain>
    </source>
</reference>
<accession>A0AAD5X390</accession>
<feature type="region of interest" description="Disordered" evidence="8">
    <location>
        <begin position="485"/>
        <end position="516"/>
    </location>
</feature>
<feature type="compositionally biased region" description="Polar residues" evidence="8">
    <location>
        <begin position="1124"/>
        <end position="1133"/>
    </location>
</feature>
<feature type="compositionally biased region" description="Basic and acidic residues" evidence="8">
    <location>
        <begin position="1204"/>
        <end position="1221"/>
    </location>
</feature>
<dbReference type="EMBL" id="JADGJD010000901">
    <property type="protein sequence ID" value="KAJ3047778.1"/>
    <property type="molecule type" value="Genomic_DNA"/>
</dbReference>
<evidence type="ECO:0000256" key="5">
    <source>
        <dbReference type="ARBA" id="ARBA00022777"/>
    </source>
</evidence>
<dbReference type="Gene3D" id="3.30.70.141">
    <property type="entry name" value="Nucleoside diphosphate kinase-like domain"/>
    <property type="match status" value="1"/>
</dbReference>
<dbReference type="Pfam" id="PF00334">
    <property type="entry name" value="NDK"/>
    <property type="match status" value="1"/>
</dbReference>
<keyword evidence="3" id="KW-0808">Transferase</keyword>
<dbReference type="PANTHER" id="PTHR46161">
    <property type="entry name" value="NUCLEOSIDE DIPHOSPHATE KINASE"/>
    <property type="match status" value="1"/>
</dbReference>
<proteinExistence type="inferred from homology"/>
<feature type="compositionally biased region" description="Basic and acidic residues" evidence="8">
    <location>
        <begin position="1140"/>
        <end position="1149"/>
    </location>
</feature>
<dbReference type="PROSITE" id="PS51374">
    <property type="entry name" value="NDPK_LIKE"/>
    <property type="match status" value="1"/>
</dbReference>
<evidence type="ECO:0000256" key="4">
    <source>
        <dbReference type="ARBA" id="ARBA00022741"/>
    </source>
</evidence>
<dbReference type="GO" id="GO:0016301">
    <property type="term" value="F:kinase activity"/>
    <property type="evidence" value="ECO:0007669"/>
    <property type="project" value="UniProtKB-KW"/>
</dbReference>
<feature type="domain" description="Nucleoside diphosphate kinase-like" evidence="9">
    <location>
        <begin position="341"/>
        <end position="480"/>
    </location>
</feature>
<dbReference type="SMART" id="SM00562">
    <property type="entry name" value="NDK"/>
    <property type="match status" value="1"/>
</dbReference>
<dbReference type="PANTHER" id="PTHR46161:SF3">
    <property type="entry name" value="NUCLEOSIDE DIPHOSPHATE KINASE DDB_G0292928-RELATED"/>
    <property type="match status" value="1"/>
</dbReference>
<feature type="compositionally biased region" description="Basic and acidic residues" evidence="8">
    <location>
        <begin position="1042"/>
        <end position="1053"/>
    </location>
</feature>
<comment type="similarity">
    <text evidence="1 7">Belongs to the NDK family.</text>
</comment>
<comment type="caution">
    <text evidence="10">The sequence shown here is derived from an EMBL/GenBank/DDBJ whole genome shotgun (WGS) entry which is preliminary data.</text>
</comment>
<feature type="compositionally biased region" description="Basic and acidic residues" evidence="8">
    <location>
        <begin position="503"/>
        <end position="513"/>
    </location>
</feature>
<evidence type="ECO:0000256" key="7">
    <source>
        <dbReference type="PROSITE-ProRule" id="PRU00706"/>
    </source>
</evidence>
<feature type="compositionally biased region" description="Basic and acidic residues" evidence="8">
    <location>
        <begin position="922"/>
        <end position="967"/>
    </location>
</feature>
<evidence type="ECO:0000256" key="6">
    <source>
        <dbReference type="ARBA" id="ARBA00022840"/>
    </source>
</evidence>
<feature type="region of interest" description="Disordered" evidence="8">
    <location>
        <begin position="1042"/>
        <end position="1083"/>
    </location>
</feature>
<evidence type="ECO:0000313" key="11">
    <source>
        <dbReference type="Proteomes" id="UP001212841"/>
    </source>
</evidence>
<dbReference type="CDD" id="cd00590">
    <property type="entry name" value="RRM_SF"/>
    <property type="match status" value="1"/>
</dbReference>
<feature type="compositionally biased region" description="Basic and acidic residues" evidence="8">
    <location>
        <begin position="1229"/>
        <end position="1250"/>
    </location>
</feature>
<keyword evidence="11" id="KW-1185">Reference proteome</keyword>
<evidence type="ECO:0000256" key="2">
    <source>
        <dbReference type="ARBA" id="ARBA00017632"/>
    </source>
</evidence>
<dbReference type="InterPro" id="IPR036850">
    <property type="entry name" value="NDK-like_dom_sf"/>
</dbReference>
<keyword evidence="6" id="KW-0067">ATP-binding</keyword>
<dbReference type="GO" id="GO:0003676">
    <property type="term" value="F:nucleic acid binding"/>
    <property type="evidence" value="ECO:0007669"/>
    <property type="project" value="InterPro"/>
</dbReference>
<organism evidence="10 11">
    <name type="scientific">Rhizophlyctis rosea</name>
    <dbReference type="NCBI Taxonomy" id="64517"/>
    <lineage>
        <taxon>Eukaryota</taxon>
        <taxon>Fungi</taxon>
        <taxon>Fungi incertae sedis</taxon>
        <taxon>Chytridiomycota</taxon>
        <taxon>Chytridiomycota incertae sedis</taxon>
        <taxon>Chytridiomycetes</taxon>
        <taxon>Rhizophlyctidales</taxon>
        <taxon>Rhizophlyctidaceae</taxon>
        <taxon>Rhizophlyctis</taxon>
    </lineage>
</organism>
<evidence type="ECO:0000256" key="3">
    <source>
        <dbReference type="ARBA" id="ARBA00022679"/>
    </source>
</evidence>
<protein>
    <recommendedName>
        <fullName evidence="2">Nucleoside diphosphate kinase</fullName>
    </recommendedName>
</protein>
<evidence type="ECO:0000256" key="1">
    <source>
        <dbReference type="ARBA" id="ARBA00008142"/>
    </source>
</evidence>
<dbReference type="SUPFAM" id="SSF54919">
    <property type="entry name" value="Nucleoside diphosphate kinase, NDK"/>
    <property type="match status" value="1"/>
</dbReference>
<evidence type="ECO:0000256" key="8">
    <source>
        <dbReference type="SAM" id="MobiDB-lite"/>
    </source>
</evidence>